<sequence>MRWRPFAALRYRGDGDALARMTIAPPDHWDDEQVASFERRDPHNVVRLLAPVLAADGDPAYSELVGDRLQRWLAEGVLGVDPVQAVYVYRCSGATAPMTGVVAAMSVHPQSARRMLPHEGLIASLVQRQTSLARATNAQLEPVVAVHRATAIWQQQVAALTSRIPDVVTETEDDVRHEVWVCSDASVADAMAAELVDSQCMIADGHHRWAALQGMHASDPDVDALVMLVDIDRGGLGLGPIHRVLRDLTWARVEATGVPAGVQLEDEAAAHELLAHDPACCVLSDGRRWLGVPGAPGASASTPPEVDHLAVTRLHDRWIELWGCAEQEIQYVHDSPVATMLARRDGGLAVLLPTLSLSTVFAAARGGAVLPRKATSFGPKPRIGVLMQMLHSSTR</sequence>
<organism evidence="1">
    <name type="scientific">uncultured Nocardioidaceae bacterium</name>
    <dbReference type="NCBI Taxonomy" id="253824"/>
    <lineage>
        <taxon>Bacteria</taxon>
        <taxon>Bacillati</taxon>
        <taxon>Actinomycetota</taxon>
        <taxon>Actinomycetes</taxon>
        <taxon>Propionibacteriales</taxon>
        <taxon>Nocardioidaceae</taxon>
        <taxon>environmental samples</taxon>
    </lineage>
</organism>
<protein>
    <submittedName>
        <fullName evidence="1">Related to HTH domain of SpoOJ/ParA/ParB/repB family, involved in chromosome partitioning</fullName>
    </submittedName>
</protein>
<dbReference type="Pfam" id="PF06245">
    <property type="entry name" value="DUF1015"/>
    <property type="match status" value="1"/>
</dbReference>
<name>A0A6J4L579_9ACTN</name>
<dbReference type="EMBL" id="CADCUG010000034">
    <property type="protein sequence ID" value="CAA9323342.1"/>
    <property type="molecule type" value="Genomic_DNA"/>
</dbReference>
<dbReference type="AlphaFoldDB" id="A0A6J4L579"/>
<dbReference type="PANTHER" id="PTHR36454">
    <property type="entry name" value="LMO2823 PROTEIN"/>
    <property type="match status" value="1"/>
</dbReference>
<dbReference type="InterPro" id="IPR008323">
    <property type="entry name" value="UCP033563"/>
</dbReference>
<accession>A0A6J4L579</accession>
<reference evidence="1" key="1">
    <citation type="submission" date="2020-02" db="EMBL/GenBank/DDBJ databases">
        <authorList>
            <person name="Meier V. D."/>
        </authorList>
    </citation>
    <scope>NUCLEOTIDE SEQUENCE</scope>
    <source>
        <strain evidence="1">AVDCRST_MAG29</strain>
    </source>
</reference>
<proteinExistence type="predicted"/>
<gene>
    <name evidence="1" type="ORF">AVDCRST_MAG29-581</name>
</gene>
<dbReference type="PANTHER" id="PTHR36454:SF1">
    <property type="entry name" value="DUF1015 DOMAIN-CONTAINING PROTEIN"/>
    <property type="match status" value="1"/>
</dbReference>
<evidence type="ECO:0000313" key="1">
    <source>
        <dbReference type="EMBL" id="CAA9323342.1"/>
    </source>
</evidence>